<feature type="region of interest" description="Disordered" evidence="1">
    <location>
        <begin position="480"/>
        <end position="569"/>
    </location>
</feature>
<feature type="region of interest" description="Disordered" evidence="1">
    <location>
        <begin position="1751"/>
        <end position="1914"/>
    </location>
</feature>
<dbReference type="EMBL" id="KV427623">
    <property type="protein sequence ID" value="KZT06716.1"/>
    <property type="molecule type" value="Genomic_DNA"/>
</dbReference>
<dbReference type="InParanoid" id="A0A165ECA1"/>
<feature type="compositionally biased region" description="Polar residues" evidence="1">
    <location>
        <begin position="228"/>
        <end position="251"/>
    </location>
</feature>
<feature type="region of interest" description="Disordered" evidence="1">
    <location>
        <begin position="151"/>
        <end position="273"/>
    </location>
</feature>
<evidence type="ECO:0000313" key="3">
    <source>
        <dbReference type="Proteomes" id="UP000076871"/>
    </source>
</evidence>
<feature type="region of interest" description="Disordered" evidence="1">
    <location>
        <begin position="673"/>
        <end position="707"/>
    </location>
</feature>
<feature type="compositionally biased region" description="Basic and acidic residues" evidence="1">
    <location>
        <begin position="628"/>
        <end position="638"/>
    </location>
</feature>
<feature type="region of interest" description="Disordered" evidence="1">
    <location>
        <begin position="1303"/>
        <end position="1430"/>
    </location>
</feature>
<name>A0A165ECA1_9APHY</name>
<protein>
    <submittedName>
        <fullName evidence="2">Uncharacterized protein</fullName>
    </submittedName>
</protein>
<feature type="compositionally biased region" description="Low complexity" evidence="1">
    <location>
        <begin position="61"/>
        <end position="78"/>
    </location>
</feature>
<dbReference type="Proteomes" id="UP000076871">
    <property type="component" value="Unassembled WGS sequence"/>
</dbReference>
<feature type="compositionally biased region" description="Basic and acidic residues" evidence="1">
    <location>
        <begin position="184"/>
        <end position="211"/>
    </location>
</feature>
<feature type="region of interest" description="Disordered" evidence="1">
    <location>
        <begin position="1573"/>
        <end position="1603"/>
    </location>
</feature>
<accession>A0A165ECA1</accession>
<feature type="compositionally biased region" description="Low complexity" evidence="1">
    <location>
        <begin position="109"/>
        <end position="124"/>
    </location>
</feature>
<feature type="compositionally biased region" description="Low complexity" evidence="1">
    <location>
        <begin position="584"/>
        <end position="596"/>
    </location>
</feature>
<dbReference type="GeneID" id="63818391"/>
<dbReference type="STRING" id="1314785.A0A165ECA1"/>
<feature type="compositionally biased region" description="Low complexity" evidence="1">
    <location>
        <begin position="1641"/>
        <end position="1658"/>
    </location>
</feature>
<feature type="compositionally biased region" description="Low complexity" evidence="1">
    <location>
        <begin position="480"/>
        <end position="494"/>
    </location>
</feature>
<feature type="compositionally biased region" description="Low complexity" evidence="1">
    <location>
        <begin position="1130"/>
        <end position="1148"/>
    </location>
</feature>
<feature type="region of interest" description="Disordered" evidence="1">
    <location>
        <begin position="1641"/>
        <end position="1665"/>
    </location>
</feature>
<feature type="region of interest" description="Disordered" evidence="1">
    <location>
        <begin position="1127"/>
        <end position="1155"/>
    </location>
</feature>
<feature type="compositionally biased region" description="Polar residues" evidence="1">
    <location>
        <begin position="829"/>
        <end position="852"/>
    </location>
</feature>
<feature type="compositionally biased region" description="Polar residues" evidence="1">
    <location>
        <begin position="597"/>
        <end position="612"/>
    </location>
</feature>
<dbReference type="RefSeq" id="XP_040764456.1">
    <property type="nucleotide sequence ID" value="XM_040901359.1"/>
</dbReference>
<feature type="compositionally biased region" description="Basic and acidic residues" evidence="1">
    <location>
        <begin position="681"/>
        <end position="696"/>
    </location>
</feature>
<feature type="compositionally biased region" description="Polar residues" evidence="1">
    <location>
        <begin position="1408"/>
        <end position="1417"/>
    </location>
</feature>
<feature type="compositionally biased region" description="Polar residues" evidence="1">
    <location>
        <begin position="1806"/>
        <end position="1817"/>
    </location>
</feature>
<evidence type="ECO:0000256" key="1">
    <source>
        <dbReference type="SAM" id="MobiDB-lite"/>
    </source>
</evidence>
<sequence length="1914" mass="207003">MSCCYQARSMPNTPSRSSSIPESSSSSSQAHSATPPPPRDIPSIRLLSATPYRAGDASDASMSTQHTPPSSSSSIAPRSEARSKHLVPKKSKLQSTGSKSKEKLKNDFSSAVRRVSGASASQSADRGGFDIYVDHTDDPDLEEVVVVKKRKSRRGLDNISWDTLGDVTNTPPGQKDGPSKPKPKVKEDSDKWWSFGHSHEGAKVQEKENDKAKRKSRTFELAKPPGSQGCNNLLDSDVGLSQASHVQTPSVSHDESFHTSGENTAPDATAPTGSLAVRAMKSVRSLARITSWAQVGSDAKDSMRGIRKRWSAGAIMQDKSKGKEKEEAEPKRKLSKKESRKKDKHRSSAENDTKRSEAENAANNEEDERKKNILQLPGSEAHVASPKITHLPRSPSVEECPPRTLRRMKGQSVFGIRGAPDDVTSPAVPEVLQASSVEEQPSSTIGKKRSSILGLGIPSSYKFTTLRNRSSSSLLERIRVPNRPSSSAARSAANAHHRATSISSGFSFRPGSTRSGGSVLSERTVSSGTAVSVRWDEEGLRSAREMQRKERRSRALDGSRMSRNSAESKRRAAILDIFPEARLPKSSPLPLSASTSEHTTLVNEMAENSPTESSTARRRRRSISDPMSSRERPVRPADSDDSTTMSVLDAATEDLASLIDRLDLEVAPGAHLSRTRLSPASHDEQANVSQEKDTNRKGNSKHSLAGTRHLSLPLRGKAKSFQYVRSVDIARTLVSEQEWEPPPEKGPAGVMAAPEPTHQSEPLPTPDLGSPFVFKPLRISKAKSNSMAGASSSAAFGARGSIDGLTSDVPIGHEAASSPVPVFKAPAGNTWTRPSVSSTSLDKGKQTSTTGQESKDDVAEVFRPAGPSMERPDPNADILRDLHALLSVFSDDLGIHRLSDTLCSSSSSSSASSFTALKDGTGTIPGSATPILPPIPAISLYDQEDMPATSDYSEDHTNQSFGFIGERRRLNASGDQRSFVAELDRVFNSPPRIELDFGLNEPLSLDAAMLSPPFFTTDPTLPTWANSSREDAPSDETALHGDSSMSGYRNSFISEDFSQSPQDDSEDECRVYSMPNRTGIIHPQPSGGQLNRSFKFGGRPLGSDPEQATSTRPMTLSDIIPPIVPQVHGSSLISSPSSTEETSLQPESGAIDTSNSQPVFSLQRIQSNSSSHAAYHTSFTGSEADDSRRESHLSSMDSETFEEVGRGLSFPVDHLSSIYSPPGAIMRRPNGPDETVLSATLISSINSLSPAEPSWHNLLRASPIDTTSIPTSVHDTFSFMYRNHHQRSDSDASSVELRPTHVGVVEPREDQPTASMGSVAHPDASHGAGDGRAAWASHSRQRSFDSPWSEISLRPERPGLGDKMFNEEGRMPLALPAASPRNVPSRRPSWDSSIEGGQPSLHERPSGNRDSLTSASLDSVFGSGGTQQDRQLSIQQFRPVSVMSETSSHDSQDDDDTLITMLDGSRVRRRSIHSTLDASPCATLRTKQLPQVDDSIGEGNSTQTPAYAEDAAVNQFAEGNDVIASNTVPESATCSQEELPPQQGLLTDETHTAPSTVLTIPISVQLNSQQFTSVIPSSSPDQIIAESSSGPSRAQPSEMQGVNSAAVFRQARARALAAWHRRRKSQSAPPRSPVYETILEESYSSGSTSKQSPSASSAQDDDEAVADQNAEPIENDVDGPQGVRLLRQYYALKNEAHETIVESRQTWPNTASSINAVRSFIPPTTREGMRAMLKHSQEHYKSLPFTFSVRRSRSRASSKVSPYPSPSRVTPRSAEKSRRLVVSPKRGRLTNSSVALPAKTVLREISANTNSQADTTPPSTPPLKIIKRSDISNARIASSRSLERKPASPSPERYDVSPSVHQTTPDSEKHAKGKSSSIHKKENVGYGLNSPAKTLRLNRPRPRGRLSNVFPSRP</sequence>
<feature type="region of interest" description="Disordered" evidence="1">
    <location>
        <begin position="1172"/>
        <end position="1200"/>
    </location>
</feature>
<reference evidence="2 3" key="1">
    <citation type="journal article" date="2016" name="Mol. Biol. Evol.">
        <title>Comparative Genomics of Early-Diverging Mushroom-Forming Fungi Provides Insights into the Origins of Lignocellulose Decay Capabilities.</title>
        <authorList>
            <person name="Nagy L.G."/>
            <person name="Riley R."/>
            <person name="Tritt A."/>
            <person name="Adam C."/>
            <person name="Daum C."/>
            <person name="Floudas D."/>
            <person name="Sun H."/>
            <person name="Yadav J.S."/>
            <person name="Pangilinan J."/>
            <person name="Larsson K.H."/>
            <person name="Matsuura K."/>
            <person name="Barry K."/>
            <person name="Labutti K."/>
            <person name="Kuo R."/>
            <person name="Ohm R.A."/>
            <person name="Bhattacharya S.S."/>
            <person name="Shirouzu T."/>
            <person name="Yoshinaga Y."/>
            <person name="Martin F.M."/>
            <person name="Grigoriev I.V."/>
            <person name="Hibbett D.S."/>
        </authorList>
    </citation>
    <scope>NUCLEOTIDE SEQUENCE [LARGE SCALE GENOMIC DNA]</scope>
    <source>
        <strain evidence="2 3">93-53</strain>
    </source>
</reference>
<feature type="region of interest" description="Disordered" evidence="1">
    <location>
        <begin position="736"/>
        <end position="769"/>
    </location>
</feature>
<feature type="region of interest" description="Disordered" evidence="1">
    <location>
        <begin position="293"/>
        <end position="405"/>
    </location>
</feature>
<evidence type="ECO:0000313" key="2">
    <source>
        <dbReference type="EMBL" id="KZT06716.1"/>
    </source>
</evidence>
<feature type="region of interest" description="Disordered" evidence="1">
    <location>
        <begin position="818"/>
        <end position="873"/>
    </location>
</feature>
<feature type="compositionally biased region" description="Basic and acidic residues" evidence="1">
    <location>
        <begin position="1353"/>
        <end position="1370"/>
    </location>
</feature>
<feature type="compositionally biased region" description="Basic and acidic residues" evidence="1">
    <location>
        <begin position="318"/>
        <end position="358"/>
    </location>
</feature>
<gene>
    <name evidence="2" type="ORF">LAESUDRAFT_149730</name>
</gene>
<feature type="compositionally biased region" description="Basic and acidic residues" evidence="1">
    <location>
        <begin position="534"/>
        <end position="557"/>
    </location>
</feature>
<feature type="region of interest" description="Disordered" evidence="1">
    <location>
        <begin position="1"/>
        <end position="135"/>
    </location>
</feature>
<dbReference type="OrthoDB" id="2563277at2759"/>
<proteinExistence type="predicted"/>
<feature type="region of interest" description="Disordered" evidence="1">
    <location>
        <begin position="583"/>
        <end position="645"/>
    </location>
</feature>
<keyword evidence="3" id="KW-1185">Reference proteome</keyword>
<feature type="compositionally biased region" description="Low complexity" evidence="1">
    <location>
        <begin position="14"/>
        <end position="33"/>
    </location>
</feature>
<feature type="region of interest" description="Disordered" evidence="1">
    <location>
        <begin position="1023"/>
        <end position="1046"/>
    </location>
</feature>
<organism evidence="2 3">
    <name type="scientific">Laetiporus sulphureus 93-53</name>
    <dbReference type="NCBI Taxonomy" id="1314785"/>
    <lineage>
        <taxon>Eukaryota</taxon>
        <taxon>Fungi</taxon>
        <taxon>Dikarya</taxon>
        <taxon>Basidiomycota</taxon>
        <taxon>Agaricomycotina</taxon>
        <taxon>Agaricomycetes</taxon>
        <taxon>Polyporales</taxon>
        <taxon>Laetiporus</taxon>
    </lineage>
</organism>
<feature type="compositionally biased region" description="Polar residues" evidence="1">
    <location>
        <begin position="1831"/>
        <end position="1840"/>
    </location>
</feature>
<feature type="compositionally biased region" description="Polar residues" evidence="1">
    <location>
        <begin position="1172"/>
        <end position="1181"/>
    </location>
</feature>
<feature type="compositionally biased region" description="Polar residues" evidence="1">
    <location>
        <begin position="500"/>
        <end position="530"/>
    </location>
</feature>